<dbReference type="AlphaFoldDB" id="D3B0A5"/>
<proteinExistence type="predicted"/>
<evidence type="ECO:0000259" key="1">
    <source>
        <dbReference type="PROSITE" id="PS50177"/>
    </source>
</evidence>
<dbReference type="SUPFAM" id="SSF54427">
    <property type="entry name" value="NTF2-like"/>
    <property type="match status" value="1"/>
</dbReference>
<dbReference type="GO" id="GO:0006913">
    <property type="term" value="P:nucleocytoplasmic transport"/>
    <property type="evidence" value="ECO:0007669"/>
    <property type="project" value="InterPro"/>
</dbReference>
<accession>D3B0A5</accession>
<organism evidence="2 3">
    <name type="scientific">Heterostelium pallidum (strain ATCC 26659 / Pp 5 / PN500)</name>
    <name type="common">Cellular slime mold</name>
    <name type="synonym">Polysphondylium pallidum</name>
    <dbReference type="NCBI Taxonomy" id="670386"/>
    <lineage>
        <taxon>Eukaryota</taxon>
        <taxon>Amoebozoa</taxon>
        <taxon>Evosea</taxon>
        <taxon>Eumycetozoa</taxon>
        <taxon>Dictyostelia</taxon>
        <taxon>Acytosteliales</taxon>
        <taxon>Acytosteliaceae</taxon>
        <taxon>Heterostelium</taxon>
    </lineage>
</organism>
<dbReference type="GeneID" id="31357249"/>
<dbReference type="OMA" id="HFTRLYY"/>
<evidence type="ECO:0000313" key="3">
    <source>
        <dbReference type="Proteomes" id="UP000001396"/>
    </source>
</evidence>
<sequence length="157" mass="18018">MFNITSTTSTNGKDKDKEEANFKKQMDNVYLTSQTAEAFVKDNYYNFLDNDRSKLLRLYKENSMVLWNGTELRGLEKIEGLYRELPPTVHKVECYDAQYILGTNQQVTSMMITVSGKVTLAGQVTHQFQQTLVLTKDPVNQNFYLGNDCMRLTSTCT</sequence>
<dbReference type="InParanoid" id="D3B0A5"/>
<dbReference type="InterPro" id="IPR045875">
    <property type="entry name" value="NTF2"/>
</dbReference>
<protein>
    <recommendedName>
        <fullName evidence="1">NTF2 domain-containing protein</fullName>
    </recommendedName>
</protein>
<comment type="caution">
    <text evidence="2">The sequence shown here is derived from an EMBL/GenBank/DDBJ whole genome shotgun (WGS) entry which is preliminary data.</text>
</comment>
<dbReference type="STRING" id="670386.D3B0A5"/>
<dbReference type="PANTHER" id="PTHR12612">
    <property type="entry name" value="NUCLEAR TRANSPORT FACTOR 2"/>
    <property type="match status" value="1"/>
</dbReference>
<dbReference type="Gene3D" id="3.10.450.50">
    <property type="match status" value="1"/>
</dbReference>
<dbReference type="CDD" id="cd00780">
    <property type="entry name" value="NTF2"/>
    <property type="match status" value="1"/>
</dbReference>
<dbReference type="FunCoup" id="D3B0A5">
    <property type="interactions" value="129"/>
</dbReference>
<feature type="domain" description="NTF2" evidence="1">
    <location>
        <begin position="35"/>
        <end position="152"/>
    </location>
</feature>
<keyword evidence="3" id="KW-1185">Reference proteome</keyword>
<evidence type="ECO:0000313" key="2">
    <source>
        <dbReference type="EMBL" id="EFA84729.1"/>
    </source>
</evidence>
<gene>
    <name evidence="2" type="ORF">PPL_01721</name>
</gene>
<dbReference type="PROSITE" id="PS50177">
    <property type="entry name" value="NTF2_DOMAIN"/>
    <property type="match status" value="1"/>
</dbReference>
<dbReference type="Proteomes" id="UP000001396">
    <property type="component" value="Unassembled WGS sequence"/>
</dbReference>
<name>D3B0A5_HETP5</name>
<dbReference type="EMBL" id="ADBJ01000008">
    <property type="protein sequence ID" value="EFA84729.1"/>
    <property type="molecule type" value="Genomic_DNA"/>
</dbReference>
<dbReference type="InterPro" id="IPR032710">
    <property type="entry name" value="NTF2-like_dom_sf"/>
</dbReference>
<dbReference type="RefSeq" id="XP_020436841.1">
    <property type="nucleotide sequence ID" value="XM_020572724.1"/>
</dbReference>
<dbReference type="Pfam" id="PF02136">
    <property type="entry name" value="NTF2"/>
    <property type="match status" value="1"/>
</dbReference>
<reference evidence="2 3" key="1">
    <citation type="journal article" date="2011" name="Genome Res.">
        <title>Phylogeny-wide analysis of social amoeba genomes highlights ancient origins for complex intercellular communication.</title>
        <authorList>
            <person name="Heidel A.J."/>
            <person name="Lawal H.M."/>
            <person name="Felder M."/>
            <person name="Schilde C."/>
            <person name="Helps N.R."/>
            <person name="Tunggal B."/>
            <person name="Rivero F."/>
            <person name="John U."/>
            <person name="Schleicher M."/>
            <person name="Eichinger L."/>
            <person name="Platzer M."/>
            <person name="Noegel A.A."/>
            <person name="Schaap P."/>
            <person name="Gloeckner G."/>
        </authorList>
    </citation>
    <scope>NUCLEOTIDE SEQUENCE [LARGE SCALE GENOMIC DNA]</scope>
    <source>
        <strain evidence="3">ATCC 26659 / Pp 5 / PN500</strain>
    </source>
</reference>
<dbReference type="InterPro" id="IPR018222">
    <property type="entry name" value="Nuclear_transport_factor_2_euk"/>
</dbReference>
<dbReference type="InterPro" id="IPR002075">
    <property type="entry name" value="NTF2_dom"/>
</dbReference>